<gene>
    <name evidence="6" type="ORF">V5O49_06275</name>
</gene>
<dbReference type="InterPro" id="IPR001296">
    <property type="entry name" value="Glyco_trans_1"/>
</dbReference>
<dbReference type="Pfam" id="PF13579">
    <property type="entry name" value="Glyco_trans_4_4"/>
    <property type="match status" value="1"/>
</dbReference>
<name>A0ABU7Z5G7_9MICO</name>
<proteinExistence type="predicted"/>
<dbReference type="RefSeq" id="WP_332901485.1">
    <property type="nucleotide sequence ID" value="NZ_JBAGLP010000116.1"/>
</dbReference>
<dbReference type="SUPFAM" id="SSF53756">
    <property type="entry name" value="UDP-Glycosyltransferase/glycogen phosphorylase"/>
    <property type="match status" value="1"/>
</dbReference>
<accession>A0ABU7Z5G7</accession>
<dbReference type="PANTHER" id="PTHR45947">
    <property type="entry name" value="SULFOQUINOVOSYL TRANSFERASE SQD2"/>
    <property type="match status" value="1"/>
</dbReference>
<dbReference type="InterPro" id="IPR028098">
    <property type="entry name" value="Glyco_trans_4-like_N"/>
</dbReference>
<dbReference type="PANTHER" id="PTHR45947:SF3">
    <property type="entry name" value="SULFOQUINOVOSYL TRANSFERASE SQD2"/>
    <property type="match status" value="1"/>
</dbReference>
<evidence type="ECO:0000259" key="5">
    <source>
        <dbReference type="Pfam" id="PF13579"/>
    </source>
</evidence>
<evidence type="ECO:0000313" key="6">
    <source>
        <dbReference type="EMBL" id="MEG3614727.1"/>
    </source>
</evidence>
<evidence type="ECO:0000313" key="7">
    <source>
        <dbReference type="Proteomes" id="UP001310387"/>
    </source>
</evidence>
<keyword evidence="7" id="KW-1185">Reference proteome</keyword>
<protein>
    <recommendedName>
        <fullName evidence="1">D-inositol 3-phosphate glycosyltransferase</fullName>
    </recommendedName>
</protein>
<dbReference type="EMBL" id="JBAGLP010000116">
    <property type="protein sequence ID" value="MEG3614727.1"/>
    <property type="molecule type" value="Genomic_DNA"/>
</dbReference>
<reference evidence="6" key="2">
    <citation type="submission" date="2024-02" db="EMBL/GenBank/DDBJ databases">
        <authorList>
            <person name="Prathaban M."/>
            <person name="Mythili R."/>
            <person name="Sharmila Devi N."/>
            <person name="Sobanaa M."/>
            <person name="Prathiviraj R."/>
            <person name="Selvin J."/>
        </authorList>
    </citation>
    <scope>NUCLEOTIDE SEQUENCE</scope>
    <source>
        <strain evidence="6">MP1014</strain>
    </source>
</reference>
<organism evidence="6 7">
    <name type="scientific">Isoptericola haloaureus</name>
    <dbReference type="NCBI Taxonomy" id="1542902"/>
    <lineage>
        <taxon>Bacteria</taxon>
        <taxon>Bacillati</taxon>
        <taxon>Actinomycetota</taxon>
        <taxon>Actinomycetes</taxon>
        <taxon>Micrococcales</taxon>
        <taxon>Promicromonosporaceae</taxon>
        <taxon>Isoptericola</taxon>
    </lineage>
</organism>
<dbReference type="GO" id="GO:0016757">
    <property type="term" value="F:glycosyltransferase activity"/>
    <property type="evidence" value="ECO:0007669"/>
    <property type="project" value="UniProtKB-KW"/>
</dbReference>
<keyword evidence="2 6" id="KW-0328">Glycosyltransferase</keyword>
<comment type="caution">
    <text evidence="6">The sequence shown here is derived from an EMBL/GenBank/DDBJ whole genome shotgun (WGS) entry which is preliminary data.</text>
</comment>
<keyword evidence="3 6" id="KW-0808">Transferase</keyword>
<reference evidence="6" key="1">
    <citation type="journal article" date="2024" name="Antonie Van Leeuwenhoek">
        <title>Isoptericola haloaureus sp. nov., a dimorphic actinobacterium isolated from mangrove sediments of southeast India, implicating biosaline agricultural significance through nitrogen fixation and salt tolerance genes.</title>
        <authorList>
            <person name="Prathaban M."/>
            <person name="Prathiviraj R."/>
            <person name="Ravichandran M."/>
            <person name="Natarajan S.D."/>
            <person name="Sobanaa M."/>
            <person name="Hari Krishna Kumar S."/>
            <person name="Chandrasekar V."/>
            <person name="Selvin J."/>
        </authorList>
    </citation>
    <scope>NUCLEOTIDE SEQUENCE</scope>
    <source>
        <strain evidence="6">MP1014</strain>
    </source>
</reference>
<feature type="domain" description="Glycosyltransferase subfamily 4-like N-terminal" evidence="5">
    <location>
        <begin position="15"/>
        <end position="184"/>
    </location>
</feature>
<sequence>MRIVHVANAYAPRSGGIRTAMHALAGEYLAHGHEPVLVVPGPTAQVRWAAGVRVVQVPAPRVPGVPGYRMVTRPGLVRTVLDDLAPDRVEVSDRASLTGVGLWAREAGVPSLLMLHERLDGVLSSFWPGAGRGARPGAARGAATALADGWNLRTLSRFDRLVATTGFAAGEVTRLVEQRPTTALPPLHRVPLGVDLERFTPDRYDGAVSRRLAPSGEATVLVMSRLSTEKRVDLAVDAVARLAAEGVRVRLVVAGSGPRLTALRDRAERLGIAHRFCGFVPDRDAVAAMLASADVVLAPGPIETFGLAALEALACGTPVVCSDTSALPEVVGAAGASAAPEPDALALALADVLSRPVAERREAARERAELFPWAATGRAMLALHGAAPPLAAPPPAAPPPVVGVKSAVSTPVRPADFMPTTGGVR</sequence>
<evidence type="ECO:0000256" key="2">
    <source>
        <dbReference type="ARBA" id="ARBA00022676"/>
    </source>
</evidence>
<evidence type="ECO:0000256" key="1">
    <source>
        <dbReference type="ARBA" id="ARBA00021292"/>
    </source>
</evidence>
<feature type="domain" description="Glycosyl transferase family 1" evidence="4">
    <location>
        <begin position="213"/>
        <end position="369"/>
    </location>
</feature>
<dbReference type="Proteomes" id="UP001310387">
    <property type="component" value="Unassembled WGS sequence"/>
</dbReference>
<evidence type="ECO:0000256" key="3">
    <source>
        <dbReference type="ARBA" id="ARBA00022679"/>
    </source>
</evidence>
<dbReference type="Pfam" id="PF00534">
    <property type="entry name" value="Glycos_transf_1"/>
    <property type="match status" value="1"/>
</dbReference>
<evidence type="ECO:0000259" key="4">
    <source>
        <dbReference type="Pfam" id="PF00534"/>
    </source>
</evidence>
<dbReference type="InterPro" id="IPR050194">
    <property type="entry name" value="Glycosyltransferase_grp1"/>
</dbReference>
<dbReference type="Gene3D" id="3.40.50.2000">
    <property type="entry name" value="Glycogen Phosphorylase B"/>
    <property type="match status" value="2"/>
</dbReference>